<dbReference type="Gramene" id="GBG78282">
    <property type="protein sequence ID" value="GBG78282"/>
    <property type="gene ID" value="CBR_g26313"/>
</dbReference>
<dbReference type="AlphaFoldDB" id="A0A388L7R0"/>
<feature type="compositionally biased region" description="Low complexity" evidence="1">
    <location>
        <begin position="293"/>
        <end position="303"/>
    </location>
</feature>
<sequence length="850" mass="93372">MSSPILPQQTRSGNRASVHVARSLFNAVTQHPSGVVPVPSFTSPDAPSFSSGQVWRRPFIADSMVPHYAASHDAPRLDCAPMLPAPLPSPCDGHVLQQSISGAALGMRVLRQPPVAVQAHSEGGGQSGHLDVVGGTAALSAPTVAPHRDPSRSAESCPLTTPSTSSAGGTPREKYIYLSLPSTMRMKTLKEAVSKKHGRSVNIGALVDRLLFWSLPSIRLEYGDDVGDSIERSLPASAKATVFRFDDAVASDSSVEIDTGDDCGSACAAGDASVGGGLPSHRFQGSRRHGCRGRPPGRSQRGGRSAGLTKRRMWFDGVDGNENLGPMHERGDVLRLMSMWDMPNKPDLVFMEPVKLLQLLGLFDLRCPSHGAAGLVDVESISYPAHICCLRLTCTKGCVWAWNSCFVKNEVWKSRVEQQLFHSAVSTGTTYTVLNSLCTGLGMKTVNKGKFYKFFSDVGGTKGGWNTKTVKLACRFFDAAIRTVMEDGKPVTLMIDGRYDSSRSSQHCTVTAMDFHTRLIVGIVTLRPKYGGKASSQLEPPAVMRLLQELEERGLATQEVVTDDCQALGPGFREKGLRWQKDVWHKVKNLARNFSKHVKLGKATKKKNLEECETEAQIMQMNKEDIVVAHDRLFPNEKLTPKQRRSTKPVIVDLVFKKMYPEGNARASTRVVDPDGVSEYHLLELRRWFMKACELSAGEGLDDASTLASDIHMLVDHWAGDHSRCVGERQALCEVAGGPCRLPMFSIAAAAYKDASYFFGRQCSVEKMSHYTLNRATSAVETFHANINKYCSKRIHFEKSYDARVCLAALHWNCNAWRDPIDFVPRIPAGTSIRQRPGHMHNNQPVDLSW</sequence>
<feature type="region of interest" description="Disordered" evidence="1">
    <location>
        <begin position="278"/>
        <end position="307"/>
    </location>
</feature>
<comment type="caution">
    <text evidence="2">The sequence shown here is derived from an EMBL/GenBank/DDBJ whole genome shotgun (WGS) entry which is preliminary data.</text>
</comment>
<accession>A0A388L7R0</accession>
<reference evidence="2 3" key="1">
    <citation type="journal article" date="2018" name="Cell">
        <title>The Chara Genome: Secondary Complexity and Implications for Plant Terrestrialization.</title>
        <authorList>
            <person name="Nishiyama T."/>
            <person name="Sakayama H."/>
            <person name="Vries J.D."/>
            <person name="Buschmann H."/>
            <person name="Saint-Marcoux D."/>
            <person name="Ullrich K.K."/>
            <person name="Haas F.B."/>
            <person name="Vanderstraeten L."/>
            <person name="Becker D."/>
            <person name="Lang D."/>
            <person name="Vosolsobe S."/>
            <person name="Rombauts S."/>
            <person name="Wilhelmsson P.K.I."/>
            <person name="Janitza P."/>
            <person name="Kern R."/>
            <person name="Heyl A."/>
            <person name="Rumpler F."/>
            <person name="Villalobos L.I.A.C."/>
            <person name="Clay J.M."/>
            <person name="Skokan R."/>
            <person name="Toyoda A."/>
            <person name="Suzuki Y."/>
            <person name="Kagoshima H."/>
            <person name="Schijlen E."/>
            <person name="Tajeshwar N."/>
            <person name="Catarino B."/>
            <person name="Hetherington A.J."/>
            <person name="Saltykova A."/>
            <person name="Bonnot C."/>
            <person name="Breuninger H."/>
            <person name="Symeonidi A."/>
            <person name="Radhakrishnan G.V."/>
            <person name="Van Nieuwerburgh F."/>
            <person name="Deforce D."/>
            <person name="Chang C."/>
            <person name="Karol K.G."/>
            <person name="Hedrich R."/>
            <person name="Ulvskov P."/>
            <person name="Glockner G."/>
            <person name="Delwiche C.F."/>
            <person name="Petrasek J."/>
            <person name="Van de Peer Y."/>
            <person name="Friml J."/>
            <person name="Beilby M."/>
            <person name="Dolan L."/>
            <person name="Kohara Y."/>
            <person name="Sugano S."/>
            <person name="Fujiyama A."/>
            <person name="Delaux P.-M."/>
            <person name="Quint M."/>
            <person name="TheiBen G."/>
            <person name="Hagemann M."/>
            <person name="Harholt J."/>
            <person name="Dunand C."/>
            <person name="Zachgo S."/>
            <person name="Langdale J."/>
            <person name="Maumus F."/>
            <person name="Straeten D.V.D."/>
            <person name="Gould S.B."/>
            <person name="Rensing S.A."/>
        </authorList>
    </citation>
    <scope>NUCLEOTIDE SEQUENCE [LARGE SCALE GENOMIC DNA]</scope>
    <source>
        <strain evidence="2 3">S276</strain>
    </source>
</reference>
<dbReference type="EMBL" id="BFEA01000291">
    <property type="protein sequence ID" value="GBG78282.1"/>
    <property type="molecule type" value="Genomic_DNA"/>
</dbReference>
<keyword evidence="3" id="KW-1185">Reference proteome</keyword>
<proteinExistence type="predicted"/>
<gene>
    <name evidence="2" type="ORF">CBR_g26313</name>
</gene>
<dbReference type="PANTHER" id="PTHR31751">
    <property type="entry name" value="SI:CH211-108C17.2-RELATED-RELATED"/>
    <property type="match status" value="1"/>
</dbReference>
<evidence type="ECO:0000256" key="1">
    <source>
        <dbReference type="SAM" id="MobiDB-lite"/>
    </source>
</evidence>
<evidence type="ECO:0000313" key="2">
    <source>
        <dbReference type="EMBL" id="GBG78282.1"/>
    </source>
</evidence>
<protein>
    <submittedName>
        <fullName evidence="2">Uncharacterized protein</fullName>
    </submittedName>
</protein>
<dbReference type="OrthoDB" id="5982876at2759"/>
<feature type="compositionally biased region" description="Low complexity" evidence="1">
    <location>
        <begin position="160"/>
        <end position="170"/>
    </location>
</feature>
<evidence type="ECO:0000313" key="3">
    <source>
        <dbReference type="Proteomes" id="UP000265515"/>
    </source>
</evidence>
<name>A0A388L7R0_CHABU</name>
<organism evidence="2 3">
    <name type="scientific">Chara braunii</name>
    <name type="common">Braun's stonewort</name>
    <dbReference type="NCBI Taxonomy" id="69332"/>
    <lineage>
        <taxon>Eukaryota</taxon>
        <taxon>Viridiplantae</taxon>
        <taxon>Streptophyta</taxon>
        <taxon>Charophyceae</taxon>
        <taxon>Charales</taxon>
        <taxon>Characeae</taxon>
        <taxon>Chara</taxon>
    </lineage>
</organism>
<feature type="region of interest" description="Disordered" evidence="1">
    <location>
        <begin position="141"/>
        <end position="172"/>
    </location>
</feature>
<dbReference type="Proteomes" id="UP000265515">
    <property type="component" value="Unassembled WGS sequence"/>
</dbReference>